<dbReference type="InterPro" id="IPR002818">
    <property type="entry name" value="DJ-1/PfpI"/>
</dbReference>
<keyword evidence="3" id="KW-0378">Hydrolase</keyword>
<accession>A0A1V2H0U9</accession>
<dbReference type="OrthoDB" id="9792284at2"/>
<dbReference type="NCBIfam" id="TIGR01382">
    <property type="entry name" value="PfpI"/>
    <property type="match status" value="1"/>
</dbReference>
<organism evidence="3 4">
    <name type="scientific">Teichococcus deserti</name>
    <dbReference type="NCBI Taxonomy" id="1817963"/>
    <lineage>
        <taxon>Bacteria</taxon>
        <taxon>Pseudomonadati</taxon>
        <taxon>Pseudomonadota</taxon>
        <taxon>Alphaproteobacteria</taxon>
        <taxon>Acetobacterales</taxon>
        <taxon>Roseomonadaceae</taxon>
        <taxon>Roseomonas</taxon>
    </lineage>
</organism>
<name>A0A1V2H0U9_9PROT</name>
<dbReference type="SUPFAM" id="SSF52317">
    <property type="entry name" value="Class I glutamine amidotransferase-like"/>
    <property type="match status" value="1"/>
</dbReference>
<proteinExistence type="inferred from homology"/>
<dbReference type="AlphaFoldDB" id="A0A1V2H0U9"/>
<reference evidence="3 4" key="1">
    <citation type="submission" date="2016-10" db="EMBL/GenBank/DDBJ databases">
        <title>Draft Genome sequence of Roseomonas sp. strain M3.</title>
        <authorList>
            <person name="Subhash Y."/>
            <person name="Lee S."/>
        </authorList>
    </citation>
    <scope>NUCLEOTIDE SEQUENCE [LARGE SCALE GENOMIC DNA]</scope>
    <source>
        <strain evidence="3 4">M3</strain>
    </source>
</reference>
<keyword evidence="3" id="KW-0645">Protease</keyword>
<dbReference type="Gene3D" id="3.40.50.880">
    <property type="match status" value="1"/>
</dbReference>
<dbReference type="RefSeq" id="WP_076958298.1">
    <property type="nucleotide sequence ID" value="NZ_MLCO01000157.1"/>
</dbReference>
<evidence type="ECO:0000313" key="3">
    <source>
        <dbReference type="EMBL" id="ONG51656.1"/>
    </source>
</evidence>
<keyword evidence="4" id="KW-1185">Reference proteome</keyword>
<dbReference type="GO" id="GO:0006508">
    <property type="term" value="P:proteolysis"/>
    <property type="evidence" value="ECO:0007669"/>
    <property type="project" value="UniProtKB-KW"/>
</dbReference>
<sequence length="195" mass="20958">MPDIKEAKILILATDGFEEVELTVPLEKLRAQGATVEVAAPEKTRAPGQITAWDGMKEPEDWGRSVPVDRALAEVRADDYDAIVLPGGVLNPDHLRVEPQVIALVQDFAAKGKVVASICHGPWILVEAGLAKGRKMTSFSSIKTDVQNAGATWLDQAVVTDKGIVTSRSPEDLDAFVAKIVEEVREGSHGARRAA</sequence>
<dbReference type="CDD" id="cd03134">
    <property type="entry name" value="GATase1_PfpI_like"/>
    <property type="match status" value="1"/>
</dbReference>
<dbReference type="EMBL" id="MLCO01000157">
    <property type="protein sequence ID" value="ONG51656.1"/>
    <property type="molecule type" value="Genomic_DNA"/>
</dbReference>
<dbReference type="PROSITE" id="PS51276">
    <property type="entry name" value="PEPTIDASE_C56_PFPI"/>
    <property type="match status" value="1"/>
</dbReference>
<protein>
    <submittedName>
        <fullName evidence="3">Protease</fullName>
    </submittedName>
</protein>
<dbReference type="GO" id="GO:0008233">
    <property type="term" value="F:peptidase activity"/>
    <property type="evidence" value="ECO:0007669"/>
    <property type="project" value="UniProtKB-KW"/>
</dbReference>
<dbReference type="Proteomes" id="UP000188879">
    <property type="component" value="Unassembled WGS sequence"/>
</dbReference>
<comment type="caution">
    <text evidence="3">The sequence shown here is derived from an EMBL/GenBank/DDBJ whole genome shotgun (WGS) entry which is preliminary data.</text>
</comment>
<evidence type="ECO:0000256" key="1">
    <source>
        <dbReference type="ARBA" id="ARBA00008542"/>
    </source>
</evidence>
<dbReference type="PANTHER" id="PTHR42733:SF12">
    <property type="entry name" value="PROTEINASE"/>
    <property type="match status" value="1"/>
</dbReference>
<feature type="domain" description="DJ-1/PfpI" evidence="2">
    <location>
        <begin position="8"/>
        <end position="183"/>
    </location>
</feature>
<dbReference type="InterPro" id="IPR006286">
    <property type="entry name" value="C56_PfpI-like"/>
</dbReference>
<dbReference type="InterPro" id="IPR029062">
    <property type="entry name" value="Class_I_gatase-like"/>
</dbReference>
<evidence type="ECO:0000313" key="4">
    <source>
        <dbReference type="Proteomes" id="UP000188879"/>
    </source>
</evidence>
<dbReference type="Pfam" id="PF01965">
    <property type="entry name" value="DJ-1_PfpI"/>
    <property type="match status" value="1"/>
</dbReference>
<gene>
    <name evidence="3" type="ORF">BKE38_15760</name>
</gene>
<comment type="similarity">
    <text evidence="1">Belongs to the peptidase C56 family.</text>
</comment>
<dbReference type="PANTHER" id="PTHR42733">
    <property type="entry name" value="DJ-1 PROTEIN"/>
    <property type="match status" value="1"/>
</dbReference>
<evidence type="ECO:0000259" key="2">
    <source>
        <dbReference type="Pfam" id="PF01965"/>
    </source>
</evidence>